<dbReference type="Proteomes" id="UP001431572">
    <property type="component" value="Chromosome 2"/>
</dbReference>
<name>A0A8T7M976_9CHLR</name>
<dbReference type="AlphaFoldDB" id="A0A8T7M976"/>
<keyword evidence="5" id="KW-1185">Reference proteome</keyword>
<dbReference type="Gene3D" id="1.25.40.10">
    <property type="entry name" value="Tetratricopeptide repeat domain"/>
    <property type="match status" value="1"/>
</dbReference>
<dbReference type="EMBL" id="CP128400">
    <property type="protein sequence ID" value="WJW68611.1"/>
    <property type="molecule type" value="Genomic_DNA"/>
</dbReference>
<feature type="domain" description="Bacterial transcriptional activator" evidence="1">
    <location>
        <begin position="107"/>
        <end position="251"/>
    </location>
</feature>
<dbReference type="Pfam" id="PF03704">
    <property type="entry name" value="BTAD"/>
    <property type="match status" value="1"/>
</dbReference>
<sequence>MTVLQVYLFGKLRVESDNCELEGFDARKLQELLSYLLLNRDRPLQREVLATVLWPDLPGAQAKKNLRQTLWQLQSALTALSPECDTTALLVVEPEWVLLNSKAGLWLDVGVFEEVYAFVQGMKGHELDLPRARFMEEALRLYQSDLLEGWYWDWCLNERERLHNIYLSMMDKLMDYCEAHSIYEKGISYGLRILCHDRTRERTHQRLMKLHYLTGDRGAAMRQYERCAQVLEEELGIKPSRRTYQLYQQIRADLLVPSPETNDTHPQVGIVQLPEVINHLKQLQTILSGIDDQLKLGIEKMEQNLKQLPARGQSEIA</sequence>
<dbReference type="Gene3D" id="1.10.10.10">
    <property type="entry name" value="Winged helix-like DNA-binding domain superfamily/Winged helix DNA-binding domain"/>
    <property type="match status" value="1"/>
</dbReference>
<dbReference type="PANTHER" id="PTHR35807">
    <property type="entry name" value="TRANSCRIPTIONAL REGULATOR REDD-RELATED"/>
    <property type="match status" value="1"/>
</dbReference>
<accession>A0A8T7M976</accession>
<dbReference type="SUPFAM" id="SSF46894">
    <property type="entry name" value="C-terminal effector domain of the bipartite response regulators"/>
    <property type="match status" value="1"/>
</dbReference>
<reference evidence="3" key="2">
    <citation type="journal article" date="2024" name="Nature">
        <title>Anoxygenic phototroph of the Chloroflexota uses a type I reaction centre.</title>
        <authorList>
            <person name="Tsuji J.M."/>
            <person name="Shaw N.A."/>
            <person name="Nagashima S."/>
            <person name="Venkiteswaran J.J."/>
            <person name="Schiff S.L."/>
            <person name="Watanabe T."/>
            <person name="Fukui M."/>
            <person name="Hanada S."/>
            <person name="Tank M."/>
            <person name="Neufeld J.D."/>
        </authorList>
    </citation>
    <scope>NUCLEOTIDE SEQUENCE</scope>
    <source>
        <strain evidence="3">L227-S17</strain>
    </source>
</reference>
<evidence type="ECO:0000313" key="2">
    <source>
        <dbReference type="EMBL" id="NWJ48680.1"/>
    </source>
</evidence>
<evidence type="ECO:0000313" key="4">
    <source>
        <dbReference type="Proteomes" id="UP000521676"/>
    </source>
</evidence>
<proteinExistence type="predicted"/>
<dbReference type="RefSeq" id="WP_341470516.1">
    <property type="nucleotide sequence ID" value="NZ_CP128400.1"/>
</dbReference>
<reference evidence="2 4" key="1">
    <citation type="submission" date="2020-06" db="EMBL/GenBank/DDBJ databases">
        <title>Anoxygenic phototrophic Chloroflexota member uses a Type I reaction center.</title>
        <authorList>
            <person name="Tsuji J.M."/>
            <person name="Shaw N.A."/>
            <person name="Nagashima S."/>
            <person name="Venkiteswaran J."/>
            <person name="Schiff S.L."/>
            <person name="Hanada S."/>
            <person name="Tank M."/>
            <person name="Neufeld J.D."/>
        </authorList>
    </citation>
    <scope>NUCLEOTIDE SEQUENCE [LARGE SCALE GENOMIC DNA]</scope>
    <source>
        <strain evidence="2">L227-S17</strain>
    </source>
</reference>
<dbReference type="GO" id="GO:0003677">
    <property type="term" value="F:DNA binding"/>
    <property type="evidence" value="ECO:0007669"/>
    <property type="project" value="InterPro"/>
</dbReference>
<dbReference type="InterPro" id="IPR051677">
    <property type="entry name" value="AfsR-DnrI-RedD_regulator"/>
</dbReference>
<evidence type="ECO:0000313" key="3">
    <source>
        <dbReference type="EMBL" id="WJW68611.1"/>
    </source>
</evidence>
<dbReference type="InterPro" id="IPR036388">
    <property type="entry name" value="WH-like_DNA-bd_sf"/>
</dbReference>
<dbReference type="EMBL" id="JACATZ010000003">
    <property type="protein sequence ID" value="NWJ48680.1"/>
    <property type="molecule type" value="Genomic_DNA"/>
</dbReference>
<dbReference type="SUPFAM" id="SSF48452">
    <property type="entry name" value="TPR-like"/>
    <property type="match status" value="1"/>
</dbReference>
<evidence type="ECO:0000259" key="1">
    <source>
        <dbReference type="SMART" id="SM01043"/>
    </source>
</evidence>
<evidence type="ECO:0000313" key="5">
    <source>
        <dbReference type="Proteomes" id="UP001431572"/>
    </source>
</evidence>
<dbReference type="GO" id="GO:0006355">
    <property type="term" value="P:regulation of DNA-templated transcription"/>
    <property type="evidence" value="ECO:0007669"/>
    <property type="project" value="InterPro"/>
</dbReference>
<gene>
    <name evidence="2" type="ORF">HXX08_22700</name>
    <name evidence="3" type="ORF">OZ401_004225</name>
</gene>
<protein>
    <recommendedName>
        <fullName evidence="1">Bacterial transcriptional activator domain-containing protein</fullName>
    </recommendedName>
</protein>
<dbReference type="InterPro" id="IPR005158">
    <property type="entry name" value="BTAD"/>
</dbReference>
<organism evidence="2 4">
    <name type="scientific">Candidatus Chlorohelix allophototropha</name>
    <dbReference type="NCBI Taxonomy" id="3003348"/>
    <lineage>
        <taxon>Bacteria</taxon>
        <taxon>Bacillati</taxon>
        <taxon>Chloroflexota</taxon>
        <taxon>Chloroflexia</taxon>
        <taxon>Candidatus Chloroheliales</taxon>
        <taxon>Candidatus Chloroheliaceae</taxon>
        <taxon>Candidatus Chlorohelix</taxon>
    </lineage>
</organism>
<dbReference type="InterPro" id="IPR016032">
    <property type="entry name" value="Sig_transdc_resp-reg_C-effctor"/>
</dbReference>
<dbReference type="SMART" id="SM01043">
    <property type="entry name" value="BTAD"/>
    <property type="match status" value="1"/>
</dbReference>
<dbReference type="InterPro" id="IPR011990">
    <property type="entry name" value="TPR-like_helical_dom_sf"/>
</dbReference>
<dbReference type="Proteomes" id="UP000521676">
    <property type="component" value="Unassembled WGS sequence"/>
</dbReference>